<evidence type="ECO:0000256" key="6">
    <source>
        <dbReference type="ARBA" id="ARBA00022605"/>
    </source>
</evidence>
<evidence type="ECO:0000256" key="7">
    <source>
        <dbReference type="ARBA" id="ARBA00022822"/>
    </source>
</evidence>
<accession>A0A9J6RI62</accession>
<dbReference type="InterPro" id="IPR013785">
    <property type="entry name" value="Aldolase_TIM"/>
</dbReference>
<dbReference type="RefSeq" id="WP_258330304.1">
    <property type="nucleotide sequence ID" value="NZ_JAPTGG010000002.1"/>
</dbReference>
<dbReference type="HAMAP" id="MF_00135">
    <property type="entry name" value="PRAI"/>
    <property type="match status" value="1"/>
</dbReference>
<evidence type="ECO:0000256" key="5">
    <source>
        <dbReference type="ARBA" id="ARBA00022272"/>
    </source>
</evidence>
<keyword evidence="9 10" id="KW-0413">Isomerase</keyword>
<comment type="similarity">
    <text evidence="3 10">Belongs to the TrpF family.</text>
</comment>
<evidence type="ECO:0000313" key="12">
    <source>
        <dbReference type="EMBL" id="MCZ0864147.1"/>
    </source>
</evidence>
<evidence type="ECO:0000256" key="8">
    <source>
        <dbReference type="ARBA" id="ARBA00023141"/>
    </source>
</evidence>
<reference evidence="12 13" key="1">
    <citation type="submission" date="2022-12" db="EMBL/GenBank/DDBJ databases">
        <title>Dasania phycosphaerae sp. nov., isolated from particulate material of the south coast of Korea.</title>
        <authorList>
            <person name="Jiang Y."/>
        </authorList>
    </citation>
    <scope>NUCLEOTIDE SEQUENCE [LARGE SCALE GENOMIC DNA]</scope>
    <source>
        <strain evidence="12 13">GY-19</strain>
    </source>
</reference>
<evidence type="ECO:0000256" key="10">
    <source>
        <dbReference type="HAMAP-Rule" id="MF_00135"/>
    </source>
</evidence>
<dbReference type="NCBIfam" id="NF002298">
    <property type="entry name" value="PRK01222.1-4"/>
    <property type="match status" value="1"/>
</dbReference>
<sequence>MGVFLEPSLKQGSSVQRTRVKICGITSAADAQLAINAGADAIGLVFYAPSPRAVDIAQAQQICRSLPPFVTVVALLVNAEQAFVSELLSKVPVDLLQFHGDEPAAFCQQFGKPYLKAIRMRPELDLNACFNEYAAASAILLDAYRKGVPGGTGESFDWARIPANRPLPIVLAGGLEADNVAAAIAQVAPYAVDVSGGVEASPGRKDGLKIAAFMQAVTAANSAAK</sequence>
<dbReference type="FunFam" id="3.20.20.70:FF:000075">
    <property type="entry name" value="Tryptophan biosynthesis protein TRP1"/>
    <property type="match status" value="1"/>
</dbReference>
<keyword evidence="13" id="KW-1185">Reference proteome</keyword>
<dbReference type="PANTHER" id="PTHR42894:SF1">
    <property type="entry name" value="N-(5'-PHOSPHORIBOSYL)ANTHRANILATE ISOMERASE"/>
    <property type="match status" value="1"/>
</dbReference>
<evidence type="ECO:0000256" key="4">
    <source>
        <dbReference type="ARBA" id="ARBA00012572"/>
    </source>
</evidence>
<dbReference type="SUPFAM" id="SSF51366">
    <property type="entry name" value="Ribulose-phoshate binding barrel"/>
    <property type="match status" value="1"/>
</dbReference>
<dbReference type="GO" id="GO:0000162">
    <property type="term" value="P:L-tryptophan biosynthetic process"/>
    <property type="evidence" value="ECO:0007669"/>
    <property type="project" value="UniProtKB-UniRule"/>
</dbReference>
<gene>
    <name evidence="10" type="primary">trpF</name>
    <name evidence="12" type="ORF">O0V09_02975</name>
</gene>
<keyword evidence="6 10" id="KW-0028">Amino-acid biosynthesis</keyword>
<dbReference type="CDD" id="cd00405">
    <property type="entry name" value="PRAI"/>
    <property type="match status" value="1"/>
</dbReference>
<comment type="catalytic activity">
    <reaction evidence="1 10">
        <text>N-(5-phospho-beta-D-ribosyl)anthranilate = 1-(2-carboxyphenylamino)-1-deoxy-D-ribulose 5-phosphate</text>
        <dbReference type="Rhea" id="RHEA:21540"/>
        <dbReference type="ChEBI" id="CHEBI:18277"/>
        <dbReference type="ChEBI" id="CHEBI:58613"/>
        <dbReference type="EC" id="5.3.1.24"/>
    </reaction>
</comment>
<dbReference type="InterPro" id="IPR011060">
    <property type="entry name" value="RibuloseP-bd_barrel"/>
</dbReference>
<evidence type="ECO:0000256" key="1">
    <source>
        <dbReference type="ARBA" id="ARBA00001164"/>
    </source>
</evidence>
<dbReference type="InterPro" id="IPR044643">
    <property type="entry name" value="TrpF_fam"/>
</dbReference>
<dbReference type="Gene3D" id="3.20.20.70">
    <property type="entry name" value="Aldolase class I"/>
    <property type="match status" value="1"/>
</dbReference>
<name>A0A9J6RI62_9GAMM</name>
<dbReference type="EMBL" id="JAPTGG010000002">
    <property type="protein sequence ID" value="MCZ0864147.1"/>
    <property type="molecule type" value="Genomic_DNA"/>
</dbReference>
<dbReference type="Pfam" id="PF00697">
    <property type="entry name" value="PRAI"/>
    <property type="match status" value="1"/>
</dbReference>
<evidence type="ECO:0000259" key="11">
    <source>
        <dbReference type="Pfam" id="PF00697"/>
    </source>
</evidence>
<organism evidence="12 13">
    <name type="scientific">Dasania phycosphaerae</name>
    <dbReference type="NCBI Taxonomy" id="2950436"/>
    <lineage>
        <taxon>Bacteria</taxon>
        <taxon>Pseudomonadati</taxon>
        <taxon>Pseudomonadota</taxon>
        <taxon>Gammaproteobacteria</taxon>
        <taxon>Cellvibrionales</taxon>
        <taxon>Spongiibacteraceae</taxon>
        <taxon>Dasania</taxon>
    </lineage>
</organism>
<dbReference type="AlphaFoldDB" id="A0A9J6RI62"/>
<dbReference type="PANTHER" id="PTHR42894">
    <property type="entry name" value="N-(5'-PHOSPHORIBOSYL)ANTHRANILATE ISOMERASE"/>
    <property type="match status" value="1"/>
</dbReference>
<comment type="pathway">
    <text evidence="2 10">Amino-acid biosynthesis; L-tryptophan biosynthesis; L-tryptophan from chorismate: step 3/5.</text>
</comment>
<comment type="caution">
    <text evidence="12">The sequence shown here is derived from an EMBL/GenBank/DDBJ whole genome shotgun (WGS) entry which is preliminary data.</text>
</comment>
<keyword evidence="7 10" id="KW-0822">Tryptophan biosynthesis</keyword>
<dbReference type="NCBIfam" id="NF002299">
    <property type="entry name" value="PRK01222.1-6"/>
    <property type="match status" value="1"/>
</dbReference>
<feature type="domain" description="N-(5'phosphoribosyl) anthranilate isomerase (PRAI)" evidence="11">
    <location>
        <begin position="20"/>
        <end position="216"/>
    </location>
</feature>
<evidence type="ECO:0000256" key="9">
    <source>
        <dbReference type="ARBA" id="ARBA00023235"/>
    </source>
</evidence>
<evidence type="ECO:0000256" key="2">
    <source>
        <dbReference type="ARBA" id="ARBA00004664"/>
    </source>
</evidence>
<evidence type="ECO:0000313" key="13">
    <source>
        <dbReference type="Proteomes" id="UP001069090"/>
    </source>
</evidence>
<dbReference type="EC" id="5.3.1.24" evidence="4 10"/>
<evidence type="ECO:0000256" key="3">
    <source>
        <dbReference type="ARBA" id="ARBA00007571"/>
    </source>
</evidence>
<dbReference type="InterPro" id="IPR001240">
    <property type="entry name" value="PRAI_dom"/>
</dbReference>
<dbReference type="GO" id="GO:0004640">
    <property type="term" value="F:phosphoribosylanthranilate isomerase activity"/>
    <property type="evidence" value="ECO:0007669"/>
    <property type="project" value="UniProtKB-UniRule"/>
</dbReference>
<dbReference type="Proteomes" id="UP001069090">
    <property type="component" value="Unassembled WGS sequence"/>
</dbReference>
<protein>
    <recommendedName>
        <fullName evidence="5 10">N-(5'-phosphoribosyl)anthranilate isomerase</fullName>
        <shortName evidence="10">PRAI</shortName>
        <ecNumber evidence="4 10">5.3.1.24</ecNumber>
    </recommendedName>
</protein>
<keyword evidence="8 10" id="KW-0057">Aromatic amino acid biosynthesis</keyword>
<proteinExistence type="inferred from homology"/>